<organism evidence="2">
    <name type="scientific">Caenorhabditis brenneri</name>
    <name type="common">Nematode worm</name>
    <dbReference type="NCBI Taxonomy" id="135651"/>
    <lineage>
        <taxon>Eukaryota</taxon>
        <taxon>Metazoa</taxon>
        <taxon>Ecdysozoa</taxon>
        <taxon>Nematoda</taxon>
        <taxon>Chromadorea</taxon>
        <taxon>Rhabditida</taxon>
        <taxon>Rhabditina</taxon>
        <taxon>Rhabditomorpha</taxon>
        <taxon>Rhabditoidea</taxon>
        <taxon>Rhabditidae</taxon>
        <taxon>Peloderinae</taxon>
        <taxon>Caenorhabditis</taxon>
    </lineage>
</organism>
<dbReference type="eggNOG" id="ENOG502TK5P">
    <property type="taxonomic scope" value="Eukaryota"/>
</dbReference>
<reference evidence="2" key="1">
    <citation type="submission" date="2011-07" db="EMBL/GenBank/DDBJ databases">
        <authorList>
            <consortium name="Caenorhabditis brenneri Sequencing and Analysis Consortium"/>
            <person name="Wilson R.K."/>
        </authorList>
    </citation>
    <scope>NUCLEOTIDE SEQUENCE [LARGE SCALE GENOMIC DNA]</scope>
    <source>
        <strain evidence="2">PB2801</strain>
    </source>
</reference>
<keyword evidence="2" id="KW-1185">Reference proteome</keyword>
<dbReference type="Proteomes" id="UP000008068">
    <property type="component" value="Unassembled WGS sequence"/>
</dbReference>
<dbReference type="OrthoDB" id="5901124at2759"/>
<dbReference type="InParanoid" id="G0N2H5"/>
<gene>
    <name evidence="1" type="ORF">CAEBREN_01731</name>
</gene>
<protein>
    <submittedName>
        <fullName evidence="1">Uncharacterized protein</fullName>
    </submittedName>
</protein>
<dbReference type="HOGENOM" id="CLU_086463_2_1_1"/>
<evidence type="ECO:0000313" key="1">
    <source>
        <dbReference type="EMBL" id="EGT50834.1"/>
    </source>
</evidence>
<dbReference type="AlphaFoldDB" id="G0N2H5"/>
<proteinExistence type="predicted"/>
<dbReference type="OMA" id="IANMHAV"/>
<sequence length="170" mass="18763">MTKILNEMRVSEAKDEGIGNMHQLKYDYELEKVANSMAADCTFKNGDYMLVNSTQLFSFVKQMAHQPPTPYRLDSSVARAVFHPLQTEIACIELAAPCPNRRVDEEGFCLIGPHSSPHSKDDFKKGPLGTHCDHGVADNGLCKAGPKSGSDDQLNFSIFAVFAASVMIFY</sequence>
<name>G0N2H5_CAEBE</name>
<accession>G0N2H5</accession>
<evidence type="ECO:0000313" key="2">
    <source>
        <dbReference type="Proteomes" id="UP000008068"/>
    </source>
</evidence>
<dbReference type="EMBL" id="GL379830">
    <property type="protein sequence ID" value="EGT50834.1"/>
    <property type="molecule type" value="Genomic_DNA"/>
</dbReference>